<feature type="non-terminal residue" evidence="1">
    <location>
        <position position="33"/>
    </location>
</feature>
<sequence>MGTDRASLSATQTRVQLTQGRGAPKWSIVCPEL</sequence>
<organism evidence="1 2">
    <name type="scientific">Pan troglodytes</name>
    <name type="common">Chimpanzee</name>
    <dbReference type="NCBI Taxonomy" id="9598"/>
    <lineage>
        <taxon>Eukaryota</taxon>
        <taxon>Metazoa</taxon>
        <taxon>Chordata</taxon>
        <taxon>Craniata</taxon>
        <taxon>Vertebrata</taxon>
        <taxon>Euteleostomi</taxon>
        <taxon>Mammalia</taxon>
        <taxon>Eutheria</taxon>
        <taxon>Euarchontoglires</taxon>
        <taxon>Primates</taxon>
        <taxon>Haplorrhini</taxon>
        <taxon>Catarrhini</taxon>
        <taxon>Hominidae</taxon>
        <taxon>Pan</taxon>
    </lineage>
</organism>
<dbReference type="Proteomes" id="UP000236370">
    <property type="component" value="Unassembled WGS sequence"/>
</dbReference>
<name>A0A2J8ILJ4_PANTR</name>
<evidence type="ECO:0000313" key="1">
    <source>
        <dbReference type="EMBL" id="PNI11391.1"/>
    </source>
</evidence>
<dbReference type="AlphaFoldDB" id="A0A2J8ILJ4"/>
<proteinExistence type="predicted"/>
<evidence type="ECO:0000313" key="2">
    <source>
        <dbReference type="Proteomes" id="UP000236370"/>
    </source>
</evidence>
<comment type="caution">
    <text evidence="1">The sequence shown here is derived from an EMBL/GenBank/DDBJ whole genome shotgun (WGS) entry which is preliminary data.</text>
</comment>
<dbReference type="EMBL" id="NBAG03000785">
    <property type="protein sequence ID" value="PNI11391.1"/>
    <property type="molecule type" value="Genomic_DNA"/>
</dbReference>
<protein>
    <submittedName>
        <fullName evidence="1">Uncharacterized protein</fullName>
    </submittedName>
</protein>
<reference evidence="1 2" key="1">
    <citation type="submission" date="2017-12" db="EMBL/GenBank/DDBJ databases">
        <title>High-resolution comparative analysis of great ape genomes.</title>
        <authorList>
            <person name="Pollen A."/>
            <person name="Hastie A."/>
            <person name="Hormozdiari F."/>
            <person name="Dougherty M."/>
            <person name="Liu R."/>
            <person name="Chaisson M."/>
            <person name="Hoppe E."/>
            <person name="Hill C."/>
            <person name="Pang A."/>
            <person name="Hillier L."/>
            <person name="Baker C."/>
            <person name="Armstrong J."/>
            <person name="Shendure J."/>
            <person name="Paten B."/>
            <person name="Wilson R."/>
            <person name="Chao H."/>
            <person name="Schneider V."/>
            <person name="Ventura M."/>
            <person name="Kronenberg Z."/>
            <person name="Murali S."/>
            <person name="Gordon D."/>
            <person name="Cantsilieris S."/>
            <person name="Munson K."/>
            <person name="Nelson B."/>
            <person name="Raja A."/>
            <person name="Underwood J."/>
            <person name="Diekhans M."/>
            <person name="Fiddes I."/>
            <person name="Haussler D."/>
            <person name="Eichler E."/>
        </authorList>
    </citation>
    <scope>NUCLEOTIDE SEQUENCE [LARGE SCALE GENOMIC DNA]</scope>
    <source>
        <strain evidence="1">Yerkes chimp pedigree #C0471</strain>
    </source>
</reference>
<gene>
    <name evidence="1" type="ORF">CK820_G0055555</name>
</gene>
<accession>A0A2J8ILJ4</accession>